<feature type="signal peptide" evidence="3">
    <location>
        <begin position="1"/>
        <end position="20"/>
    </location>
</feature>
<feature type="transmembrane region" description="Helical" evidence="2">
    <location>
        <begin position="179"/>
        <end position="202"/>
    </location>
</feature>
<evidence type="ECO:0000256" key="1">
    <source>
        <dbReference type="ARBA" id="ARBA00023180"/>
    </source>
</evidence>
<dbReference type="AlphaFoldDB" id="A0A9D3MKA3"/>
<dbReference type="Gene3D" id="3.30.500.10">
    <property type="entry name" value="MHC class I-like antigen recognition-like"/>
    <property type="match status" value="1"/>
</dbReference>
<dbReference type="InterPro" id="IPR050208">
    <property type="entry name" value="MHC_class-I_related"/>
</dbReference>
<dbReference type="InterPro" id="IPR011161">
    <property type="entry name" value="MHC_I-like_Ag-recog"/>
</dbReference>
<evidence type="ECO:0000256" key="2">
    <source>
        <dbReference type="SAM" id="Phobius"/>
    </source>
</evidence>
<reference evidence="5" key="1">
    <citation type="submission" date="2021-01" db="EMBL/GenBank/DDBJ databases">
        <title>A chromosome-scale assembly of European eel, Anguilla anguilla.</title>
        <authorList>
            <person name="Henkel C."/>
            <person name="Jong-Raadsen S.A."/>
            <person name="Dufour S."/>
            <person name="Weltzien F.-A."/>
            <person name="Palstra A.P."/>
            <person name="Pelster B."/>
            <person name="Spaink H.P."/>
            <person name="Van Den Thillart G.E."/>
            <person name="Jansen H."/>
            <person name="Zahm M."/>
            <person name="Klopp C."/>
            <person name="Cedric C."/>
            <person name="Louis A."/>
            <person name="Berthelot C."/>
            <person name="Parey E."/>
            <person name="Roest Crollius H."/>
            <person name="Montfort J."/>
            <person name="Robinson-Rechavi M."/>
            <person name="Bucao C."/>
            <person name="Bouchez O."/>
            <person name="Gislard M."/>
            <person name="Lluch J."/>
            <person name="Milhes M."/>
            <person name="Lampietro C."/>
            <person name="Lopez Roques C."/>
            <person name="Donnadieu C."/>
            <person name="Braasch I."/>
            <person name="Desvignes T."/>
            <person name="Postlethwait J."/>
            <person name="Bobe J."/>
            <person name="Guiguen Y."/>
            <person name="Dirks R."/>
        </authorList>
    </citation>
    <scope>NUCLEOTIDE SEQUENCE</scope>
    <source>
        <strain evidence="5">Tag_6206</strain>
        <tissue evidence="5">Liver</tissue>
    </source>
</reference>
<keyword evidence="2" id="KW-0812">Transmembrane</keyword>
<feature type="chain" id="PRO_5038452343" description="MHC class I-like antigen recognition-like domain-containing protein" evidence="3">
    <location>
        <begin position="21"/>
        <end position="256"/>
    </location>
</feature>
<gene>
    <name evidence="5" type="ORF">ANANG_G00129350</name>
</gene>
<dbReference type="InterPro" id="IPR011162">
    <property type="entry name" value="MHC_I/II-like_Ag-recog"/>
</dbReference>
<accession>A0A9D3MKA3</accession>
<dbReference type="InterPro" id="IPR037055">
    <property type="entry name" value="MHC_I-like_Ag-recog_sf"/>
</dbReference>
<feature type="domain" description="MHC class I-like antigen recognition-like" evidence="4">
    <location>
        <begin position="67"/>
        <end position="167"/>
    </location>
</feature>
<evidence type="ECO:0000259" key="4">
    <source>
        <dbReference type="Pfam" id="PF00129"/>
    </source>
</evidence>
<name>A0A9D3MKA3_ANGAN</name>
<keyword evidence="6" id="KW-1185">Reference proteome</keyword>
<dbReference type="EMBL" id="JAFIRN010000006">
    <property type="protein sequence ID" value="KAG5847733.1"/>
    <property type="molecule type" value="Genomic_DNA"/>
</dbReference>
<dbReference type="Pfam" id="PF00129">
    <property type="entry name" value="MHC_I"/>
    <property type="match status" value="1"/>
</dbReference>
<keyword evidence="1" id="KW-0325">Glycoprotein</keyword>
<dbReference type="Proteomes" id="UP001044222">
    <property type="component" value="Chromosome 6"/>
</dbReference>
<keyword evidence="2" id="KW-0472">Membrane</keyword>
<evidence type="ECO:0000313" key="5">
    <source>
        <dbReference type="EMBL" id="KAG5847733.1"/>
    </source>
</evidence>
<evidence type="ECO:0000313" key="6">
    <source>
        <dbReference type="Proteomes" id="UP001044222"/>
    </source>
</evidence>
<sequence length="256" mass="28822">MRIQIIFSLLWTVFFSLHEAKETTIRYQHSGIVGGSPTSDTLTIDSVPIGWSDRRNNGFLSINTECQGLFRMTLRMITRSFNHTTTNNHTYQRTHECFLEGHRVLRVSDRIHYDGAEYLCLDSAKNTWMAAVPQALALKQQWDRESGCTERHKVLLQNGCTELIEEFSRDKHSAPEASLAIVLIPILIIVVLLCQFMVSFLISRHGSRLAGGVLGSIIHYPQRNVGIKPLKGDPEEHNLAFTPSKGVHSSLLVTPA</sequence>
<protein>
    <recommendedName>
        <fullName evidence="4">MHC class I-like antigen recognition-like domain-containing protein</fullName>
    </recommendedName>
</protein>
<dbReference type="PANTHER" id="PTHR16675:SF237">
    <property type="entry name" value="MHC CLASS I ANTIGEN TRANSCRIPT VARIANT 1-RELATED"/>
    <property type="match status" value="1"/>
</dbReference>
<organism evidence="5 6">
    <name type="scientific">Anguilla anguilla</name>
    <name type="common">European freshwater eel</name>
    <name type="synonym">Muraena anguilla</name>
    <dbReference type="NCBI Taxonomy" id="7936"/>
    <lineage>
        <taxon>Eukaryota</taxon>
        <taxon>Metazoa</taxon>
        <taxon>Chordata</taxon>
        <taxon>Craniata</taxon>
        <taxon>Vertebrata</taxon>
        <taxon>Euteleostomi</taxon>
        <taxon>Actinopterygii</taxon>
        <taxon>Neopterygii</taxon>
        <taxon>Teleostei</taxon>
        <taxon>Anguilliformes</taxon>
        <taxon>Anguillidae</taxon>
        <taxon>Anguilla</taxon>
    </lineage>
</organism>
<comment type="caution">
    <text evidence="5">The sequence shown here is derived from an EMBL/GenBank/DDBJ whole genome shotgun (WGS) entry which is preliminary data.</text>
</comment>
<dbReference type="PANTHER" id="PTHR16675">
    <property type="entry name" value="MHC CLASS I-RELATED"/>
    <property type="match status" value="1"/>
</dbReference>
<keyword evidence="3" id="KW-0732">Signal</keyword>
<keyword evidence="2" id="KW-1133">Transmembrane helix</keyword>
<proteinExistence type="predicted"/>
<evidence type="ECO:0000256" key="3">
    <source>
        <dbReference type="SAM" id="SignalP"/>
    </source>
</evidence>
<dbReference type="GO" id="GO:0009897">
    <property type="term" value="C:external side of plasma membrane"/>
    <property type="evidence" value="ECO:0007669"/>
    <property type="project" value="TreeGrafter"/>
</dbReference>
<dbReference type="SUPFAM" id="SSF54452">
    <property type="entry name" value="MHC antigen-recognition domain"/>
    <property type="match status" value="1"/>
</dbReference>
<dbReference type="GO" id="GO:0005615">
    <property type="term" value="C:extracellular space"/>
    <property type="evidence" value="ECO:0007669"/>
    <property type="project" value="TreeGrafter"/>
</dbReference>
<dbReference type="GO" id="GO:0006955">
    <property type="term" value="P:immune response"/>
    <property type="evidence" value="ECO:0007669"/>
    <property type="project" value="TreeGrafter"/>
</dbReference>